<dbReference type="Proteomes" id="UP000028341">
    <property type="component" value="Unassembled WGS sequence"/>
</dbReference>
<evidence type="ECO:0000313" key="1">
    <source>
        <dbReference type="EMBL" id="KES06229.1"/>
    </source>
</evidence>
<keyword evidence="2" id="KW-1185">Reference proteome</keyword>
<dbReference type="OrthoDB" id="9795007at2"/>
<gene>
    <name evidence="1" type="ORF">BU52_15970</name>
</gene>
<reference evidence="1 2" key="1">
    <citation type="submission" date="2014-02" db="EMBL/GenBank/DDBJ databases">
        <title>The genome announcement of Streptomyces toyocaensis NRRL15009.</title>
        <authorList>
            <person name="Hong H.-J."/>
            <person name="Kwun M.J."/>
        </authorList>
    </citation>
    <scope>NUCLEOTIDE SEQUENCE [LARGE SCALE GENOMIC DNA]</scope>
    <source>
        <strain evidence="1 2">NRRL 15009</strain>
    </source>
</reference>
<dbReference type="STRING" id="55952.BU52_15970"/>
<dbReference type="InterPro" id="IPR036412">
    <property type="entry name" value="HAD-like_sf"/>
</dbReference>
<dbReference type="InterPro" id="IPR006439">
    <property type="entry name" value="HAD-SF_hydro_IA"/>
</dbReference>
<evidence type="ECO:0008006" key="3">
    <source>
        <dbReference type="Google" id="ProtNLM"/>
    </source>
</evidence>
<dbReference type="PANTHER" id="PTHR43611">
    <property type="entry name" value="ALPHA-D-GLUCOSE 1-PHOSPHATE PHOSPHATASE"/>
    <property type="match status" value="1"/>
</dbReference>
<evidence type="ECO:0000313" key="2">
    <source>
        <dbReference type="Proteomes" id="UP000028341"/>
    </source>
</evidence>
<dbReference type="Gene3D" id="3.40.50.1000">
    <property type="entry name" value="HAD superfamily/HAD-like"/>
    <property type="match status" value="1"/>
</dbReference>
<dbReference type="NCBIfam" id="TIGR01509">
    <property type="entry name" value="HAD-SF-IA-v3"/>
    <property type="match status" value="1"/>
</dbReference>
<comment type="caution">
    <text evidence="1">The sequence shown here is derived from an EMBL/GenBank/DDBJ whole genome shotgun (WGS) entry which is preliminary data.</text>
</comment>
<sequence length="221" mass="24001">MTRPPARAVWTDFGGVLTPPIPDDLETFCRRTGIPADAFRTAMAAVAEPYGGDLMAPLDTPMLSEEEWAVRMNGRLRELGVDADLTGFGDRWFEGRETNHAWLNHLRTLHDQGVFVGLLSNMPPAWDRHWRRMVPPDGLFDGLALSFQVGVRKPHRGIFEAAAEMAGAAPEECVLVDDIEANCIGAEAAGWQAVHFTDTDTAAAALARRLARPAGMGPAAA</sequence>
<protein>
    <recommendedName>
        <fullName evidence="3">Haloacid dehalogenase</fullName>
    </recommendedName>
</protein>
<dbReference type="AlphaFoldDB" id="A0A081XRQ6"/>
<dbReference type="SUPFAM" id="SSF56784">
    <property type="entry name" value="HAD-like"/>
    <property type="match status" value="1"/>
</dbReference>
<accession>A0A081XRQ6</accession>
<organism evidence="1 2">
    <name type="scientific">Streptomyces toyocaensis</name>
    <dbReference type="NCBI Taxonomy" id="55952"/>
    <lineage>
        <taxon>Bacteria</taxon>
        <taxon>Bacillati</taxon>
        <taxon>Actinomycetota</taxon>
        <taxon>Actinomycetes</taxon>
        <taxon>Kitasatosporales</taxon>
        <taxon>Streptomycetaceae</taxon>
        <taxon>Streptomyces</taxon>
    </lineage>
</organism>
<dbReference type="eggNOG" id="COG1011">
    <property type="taxonomic scope" value="Bacteria"/>
</dbReference>
<dbReference type="PRINTS" id="PR00413">
    <property type="entry name" value="HADHALOGNASE"/>
</dbReference>
<dbReference type="PANTHER" id="PTHR43611:SF3">
    <property type="entry name" value="FLAVIN MONONUCLEOTIDE HYDROLASE 1, CHLOROPLATIC"/>
    <property type="match status" value="1"/>
</dbReference>
<dbReference type="RefSeq" id="WP_051858240.1">
    <property type="nucleotide sequence ID" value="NZ_JBFADL010000032.1"/>
</dbReference>
<dbReference type="EMBL" id="JFCB01000012">
    <property type="protein sequence ID" value="KES06229.1"/>
    <property type="molecule type" value="Genomic_DNA"/>
</dbReference>
<proteinExistence type="predicted"/>
<name>A0A081XRQ6_STRTO</name>
<dbReference type="Pfam" id="PF00702">
    <property type="entry name" value="Hydrolase"/>
    <property type="match status" value="1"/>
</dbReference>
<dbReference type="InterPro" id="IPR023214">
    <property type="entry name" value="HAD_sf"/>
</dbReference>